<feature type="coiled-coil region" evidence="1">
    <location>
        <begin position="357"/>
        <end position="384"/>
    </location>
</feature>
<evidence type="ECO:0008006" key="5">
    <source>
        <dbReference type="Google" id="ProtNLM"/>
    </source>
</evidence>
<dbReference type="InterPro" id="IPR005883">
    <property type="entry name" value="PilM"/>
</dbReference>
<organism evidence="3 4">
    <name type="scientific">Paenibacillus nanensis</name>
    <dbReference type="NCBI Taxonomy" id="393251"/>
    <lineage>
        <taxon>Bacteria</taxon>
        <taxon>Bacillati</taxon>
        <taxon>Bacillota</taxon>
        <taxon>Bacilli</taxon>
        <taxon>Bacillales</taxon>
        <taxon>Paenibacillaceae</taxon>
        <taxon>Paenibacillus</taxon>
    </lineage>
</organism>
<evidence type="ECO:0000256" key="1">
    <source>
        <dbReference type="SAM" id="Coils"/>
    </source>
</evidence>
<feature type="transmembrane region" description="Helical" evidence="2">
    <location>
        <begin position="328"/>
        <end position="352"/>
    </location>
</feature>
<sequence length="501" mass="55998">MFSFSNADRVGLTIDQSGIRYAKVKNKKGWEIERCGFLPFEQGHILDDQFTALDELRDSIHSWVKAEKLLGATVTVAVPTSQVIIRKLKFDAANARELKQLVELEVETALHLPFETPVYDFIQTGLEDGKQQVLVYASPLKWIQQCMQLLEGAGLKLRQADLASFALARAVQQKLQTSLESTMLIHLDKANIEIYMFHNGYPVFMRVMNEYEQYAIGEDGLAPEVVASMNAEIARLLNFYQYSIHEGESRITHTVITGSLKGRDRFIEAFCDLNAEMRVESVVFDDLTPSAQGVKGDDFRIPFGLAIRDNKPDVINLLPERLVRSKSLPIRLVIAGLIWVIGVAAIFIMYGWNAASIDDKKRQAEALAQSNALLEAELTNLNNQSSSNADPEAVIQAIVQNRQDAVQVLDYLHDQLPVGALLQTLEYAKPGSVALTVKFADMQHIADYLTALRTFEYSGGAALQGYSGTGEEWTARYEMKWKDEAEKQDNGEEVPAANESE</sequence>
<evidence type="ECO:0000313" key="4">
    <source>
        <dbReference type="Proteomes" id="UP000266482"/>
    </source>
</evidence>
<gene>
    <name evidence="3" type="ORF">D3P08_07275</name>
</gene>
<name>A0A3A1V2S4_9BACL</name>
<dbReference type="PANTHER" id="PTHR32432:SF3">
    <property type="entry name" value="ETHANOLAMINE UTILIZATION PROTEIN EUTJ"/>
    <property type="match status" value="1"/>
</dbReference>
<dbReference type="InterPro" id="IPR043129">
    <property type="entry name" value="ATPase_NBD"/>
</dbReference>
<dbReference type="OrthoDB" id="2690797at2"/>
<accession>A0A3A1V2S4</accession>
<dbReference type="Pfam" id="PF11104">
    <property type="entry name" value="PilM_2"/>
    <property type="match status" value="1"/>
</dbReference>
<dbReference type="InterPro" id="IPR050696">
    <property type="entry name" value="FtsA/MreB"/>
</dbReference>
<evidence type="ECO:0000313" key="3">
    <source>
        <dbReference type="EMBL" id="RIX54046.1"/>
    </source>
</evidence>
<dbReference type="SUPFAM" id="SSF53067">
    <property type="entry name" value="Actin-like ATPase domain"/>
    <property type="match status" value="1"/>
</dbReference>
<evidence type="ECO:0000256" key="2">
    <source>
        <dbReference type="SAM" id="Phobius"/>
    </source>
</evidence>
<keyword evidence="2" id="KW-1133">Transmembrane helix</keyword>
<dbReference type="RefSeq" id="WP_119598835.1">
    <property type="nucleotide sequence ID" value="NZ_QXQA01000003.1"/>
</dbReference>
<dbReference type="Gene3D" id="3.30.420.380">
    <property type="match status" value="1"/>
</dbReference>
<dbReference type="AlphaFoldDB" id="A0A3A1V2S4"/>
<keyword evidence="2" id="KW-0472">Membrane</keyword>
<dbReference type="EMBL" id="QXQA01000003">
    <property type="protein sequence ID" value="RIX54046.1"/>
    <property type="molecule type" value="Genomic_DNA"/>
</dbReference>
<protein>
    <recommendedName>
        <fullName evidence="5">Fimbrial assembly protein</fullName>
    </recommendedName>
</protein>
<keyword evidence="1" id="KW-0175">Coiled coil</keyword>
<dbReference type="PANTHER" id="PTHR32432">
    <property type="entry name" value="CELL DIVISION PROTEIN FTSA-RELATED"/>
    <property type="match status" value="1"/>
</dbReference>
<keyword evidence="2" id="KW-0812">Transmembrane</keyword>
<proteinExistence type="predicted"/>
<reference evidence="3 4" key="1">
    <citation type="submission" date="2018-09" db="EMBL/GenBank/DDBJ databases">
        <title>Paenibacillus aracenensis nov. sp. isolated from a cave in southern Spain.</title>
        <authorList>
            <person name="Jurado V."/>
            <person name="Gutierrez-Patricio S."/>
            <person name="Gonzalez-Pimentel J.L."/>
            <person name="Miller A.Z."/>
            <person name="Laiz L."/>
            <person name="Saiz-Jimenez C."/>
        </authorList>
    </citation>
    <scope>NUCLEOTIDE SEQUENCE [LARGE SCALE GENOMIC DNA]</scope>
    <source>
        <strain evidence="3 4">DSM 22867</strain>
    </source>
</reference>
<keyword evidence="4" id="KW-1185">Reference proteome</keyword>
<dbReference type="Proteomes" id="UP000266482">
    <property type="component" value="Unassembled WGS sequence"/>
</dbReference>
<comment type="caution">
    <text evidence="3">The sequence shown here is derived from an EMBL/GenBank/DDBJ whole genome shotgun (WGS) entry which is preliminary data.</text>
</comment>